<evidence type="ECO:0000259" key="1">
    <source>
        <dbReference type="Pfam" id="PF07484"/>
    </source>
</evidence>
<reference evidence="2 3" key="1">
    <citation type="submission" date="2018-06" db="EMBL/GenBank/DDBJ databases">
        <title>Mucibacter soli gen. nov., sp. nov., a new member of the family Chitinophagaceae producing mucin.</title>
        <authorList>
            <person name="Kim M.-K."/>
            <person name="Park S."/>
            <person name="Kim T.-S."/>
            <person name="Joung Y."/>
            <person name="Han J.-H."/>
            <person name="Kim S.B."/>
        </authorList>
    </citation>
    <scope>NUCLEOTIDE SEQUENCE [LARGE SCALE GENOMIC DNA]</scope>
    <source>
        <strain evidence="2 3">R1-15</strain>
    </source>
</reference>
<sequence length="176" mass="18466">MEPYVGEIRMFAGNFAPAGWALCQGQLMAIQQNTALFSLLGTMYGGNGTSTFGLPNLCGTAPVAFGQGNGLQEWAQGEVQGSEGVTLLTTEMPAHNHNIAANNQSGSVDIPTNAYPANSQDPQFNGNTIYATTAPNTTMNPMALGVTGGSVPHNNMQPYLVVNYIIALQGVFPPRS</sequence>
<dbReference type="Pfam" id="PF07484">
    <property type="entry name" value="Collar"/>
    <property type="match status" value="1"/>
</dbReference>
<accession>A0A2W2B2F2</accession>
<dbReference type="AlphaFoldDB" id="A0A2W2B2F2"/>
<dbReference type="InterPro" id="IPR037053">
    <property type="entry name" value="Phage_tail_collar_dom_sf"/>
</dbReference>
<keyword evidence="3" id="KW-1185">Reference proteome</keyword>
<proteinExistence type="predicted"/>
<dbReference type="EMBL" id="QKTW01000003">
    <property type="protein sequence ID" value="PZF74454.1"/>
    <property type="molecule type" value="Genomic_DNA"/>
</dbReference>
<evidence type="ECO:0000313" key="2">
    <source>
        <dbReference type="EMBL" id="PZF74454.1"/>
    </source>
</evidence>
<gene>
    <name evidence="2" type="ORF">DN068_02415</name>
</gene>
<dbReference type="OrthoDB" id="9810174at2"/>
<protein>
    <submittedName>
        <fullName evidence="2">Phage tail protein</fullName>
    </submittedName>
</protein>
<dbReference type="InterPro" id="IPR011083">
    <property type="entry name" value="Phage_tail_collar_dom"/>
</dbReference>
<dbReference type="RefSeq" id="WP_110997292.1">
    <property type="nucleotide sequence ID" value="NZ_QKTW01000003.1"/>
</dbReference>
<dbReference type="Proteomes" id="UP000248745">
    <property type="component" value="Unassembled WGS sequence"/>
</dbReference>
<comment type="caution">
    <text evidence="2">The sequence shown here is derived from an EMBL/GenBank/DDBJ whole genome shotgun (WGS) entry which is preliminary data.</text>
</comment>
<feature type="domain" description="Phage tail collar" evidence="1">
    <location>
        <begin position="6"/>
        <end position="62"/>
    </location>
</feature>
<name>A0A2W2B2F2_9BACT</name>
<dbReference type="Gene3D" id="3.90.1340.10">
    <property type="entry name" value="Phage tail collar domain"/>
    <property type="match status" value="1"/>
</dbReference>
<evidence type="ECO:0000313" key="3">
    <source>
        <dbReference type="Proteomes" id="UP000248745"/>
    </source>
</evidence>
<dbReference type="SUPFAM" id="SSF88874">
    <property type="entry name" value="Receptor-binding domain of short tail fibre protein gp12"/>
    <property type="match status" value="1"/>
</dbReference>
<organism evidence="2 3">
    <name type="scientific">Taibaiella soli</name>
    <dbReference type="NCBI Taxonomy" id="1649169"/>
    <lineage>
        <taxon>Bacteria</taxon>
        <taxon>Pseudomonadati</taxon>
        <taxon>Bacteroidota</taxon>
        <taxon>Chitinophagia</taxon>
        <taxon>Chitinophagales</taxon>
        <taxon>Chitinophagaceae</taxon>
        <taxon>Taibaiella</taxon>
    </lineage>
</organism>